<dbReference type="Proteomes" id="UP001163293">
    <property type="component" value="Plasmid unnamed1"/>
</dbReference>
<dbReference type="InterPro" id="IPR009061">
    <property type="entry name" value="DNA-bd_dom_put_sf"/>
</dbReference>
<keyword evidence="2" id="KW-0614">Plasmid</keyword>
<sequence>MALISPTKVARQYGISAALLRQWRRQGIGPEYFQFTARTVSYADDYLQDWFNDPDNAHLLPQPVETGGGTGCAQGRVTHPHAVVNG</sequence>
<evidence type="ECO:0000313" key="2">
    <source>
        <dbReference type="EMBL" id="UYV99891.1"/>
    </source>
</evidence>
<protein>
    <submittedName>
        <fullName evidence="2">Transposase</fullName>
    </submittedName>
</protein>
<name>A0AAX3EP35_PAEUR</name>
<geneLocation type="plasmid" evidence="2 3">
    <name>unnamed1</name>
</geneLocation>
<organism evidence="2 3">
    <name type="scientific">Paenarthrobacter ureafaciens</name>
    <dbReference type="NCBI Taxonomy" id="37931"/>
    <lineage>
        <taxon>Bacteria</taxon>
        <taxon>Bacillati</taxon>
        <taxon>Actinomycetota</taxon>
        <taxon>Actinomycetes</taxon>
        <taxon>Micrococcales</taxon>
        <taxon>Micrococcaceae</taxon>
        <taxon>Paenarthrobacter</taxon>
    </lineage>
</organism>
<proteinExistence type="predicted"/>
<accession>A0AAX3EP35</accession>
<evidence type="ECO:0000313" key="3">
    <source>
        <dbReference type="Proteomes" id="UP001163293"/>
    </source>
</evidence>
<dbReference type="SUPFAM" id="SSF46955">
    <property type="entry name" value="Putative DNA-binding domain"/>
    <property type="match status" value="1"/>
</dbReference>
<reference evidence="2" key="1">
    <citation type="submission" date="2022-07" db="EMBL/GenBank/DDBJ databases">
        <authorList>
            <person name="Wu T."/>
        </authorList>
    </citation>
    <scope>NUCLEOTIDE SEQUENCE</scope>
    <source>
        <strain evidence="2">SD-1</strain>
        <plasmid evidence="2">unnamed1</plasmid>
    </source>
</reference>
<dbReference type="EMBL" id="CP101186">
    <property type="protein sequence ID" value="UYV99891.1"/>
    <property type="molecule type" value="Genomic_DNA"/>
</dbReference>
<keyword evidence="3" id="KW-1185">Reference proteome</keyword>
<dbReference type="RefSeq" id="WP_166186462.1">
    <property type="nucleotide sequence ID" value="NZ_CP101181.1"/>
</dbReference>
<feature type="region of interest" description="Disordered" evidence="1">
    <location>
        <begin position="64"/>
        <end position="86"/>
    </location>
</feature>
<evidence type="ECO:0000256" key="1">
    <source>
        <dbReference type="SAM" id="MobiDB-lite"/>
    </source>
</evidence>
<gene>
    <name evidence="2" type="ORF">NL394_22425</name>
</gene>
<dbReference type="AlphaFoldDB" id="A0AAX3EP35"/>